<reference evidence="2" key="1">
    <citation type="submission" date="2004-12" db="EMBL/GenBank/DDBJ databases">
        <authorList>
            <person name="Town C.D."/>
        </authorList>
    </citation>
    <scope>NUCLEOTIDE SEQUENCE</scope>
</reference>
<sequence>MLLVTTKEDGSVECIANIDCPQIFMLPFVMRCINFRCQIVNSEDT</sequence>
<organism evidence="2">
    <name type="scientific">Medicago truncatula</name>
    <name type="common">Barrel medic</name>
    <name type="synonym">Medicago tribuloides</name>
    <dbReference type="NCBI Taxonomy" id="3880"/>
    <lineage>
        <taxon>Eukaryota</taxon>
        <taxon>Viridiplantae</taxon>
        <taxon>Streptophyta</taxon>
        <taxon>Embryophyta</taxon>
        <taxon>Tracheophyta</taxon>
        <taxon>Spermatophyta</taxon>
        <taxon>Magnoliopsida</taxon>
        <taxon>eudicotyledons</taxon>
        <taxon>Gunneridae</taxon>
        <taxon>Pentapetalae</taxon>
        <taxon>rosids</taxon>
        <taxon>fabids</taxon>
        <taxon>Fabales</taxon>
        <taxon>Fabaceae</taxon>
        <taxon>Papilionoideae</taxon>
        <taxon>50 kb inversion clade</taxon>
        <taxon>NPAAA clade</taxon>
        <taxon>Hologalegina</taxon>
        <taxon>IRL clade</taxon>
        <taxon>Trifolieae</taxon>
        <taxon>Medicago</taxon>
    </lineage>
</organism>
<accession>A2Q1S6</accession>
<proteinExistence type="predicted"/>
<dbReference type="InterPro" id="IPR009810">
    <property type="entry name" value="Nodulin_late_dom"/>
</dbReference>
<reference evidence="2" key="2">
    <citation type="submission" date="2007-03" db="EMBL/GenBank/DDBJ databases">
        <authorList>
            <consortium name="The International Medicago Genome Annotation Group"/>
        </authorList>
    </citation>
    <scope>NUCLEOTIDE SEQUENCE</scope>
</reference>
<dbReference type="GO" id="GO:0046872">
    <property type="term" value="F:metal ion binding"/>
    <property type="evidence" value="ECO:0007669"/>
    <property type="project" value="InterPro"/>
</dbReference>
<evidence type="ECO:0000313" key="2">
    <source>
        <dbReference type="EMBL" id="ABN05897.1"/>
    </source>
</evidence>
<evidence type="ECO:0000259" key="1">
    <source>
        <dbReference type="Pfam" id="PF07127"/>
    </source>
</evidence>
<dbReference type="EMBL" id="AC149039">
    <property type="protein sequence ID" value="ABN05897.1"/>
    <property type="molecule type" value="Genomic_DNA"/>
</dbReference>
<dbReference type="Pfam" id="PF07127">
    <property type="entry name" value="Nodulin_late"/>
    <property type="match status" value="1"/>
</dbReference>
<feature type="domain" description="Late nodulin" evidence="1">
    <location>
        <begin position="2"/>
        <end position="38"/>
    </location>
</feature>
<dbReference type="AlphaFoldDB" id="A2Q1S6"/>
<name>A2Q1S6_MEDTR</name>
<gene>
    <name evidence="2" type="ORF">MtrDRAFT_AC149039g14v2</name>
</gene>
<protein>
    <recommendedName>
        <fullName evidence="1">Late nodulin domain-containing protein</fullName>
    </recommendedName>
</protein>